<dbReference type="InterPro" id="IPR003672">
    <property type="entry name" value="CobN/Mg_chltase"/>
</dbReference>
<dbReference type="CDD" id="cd10150">
    <property type="entry name" value="CobN_like"/>
    <property type="match status" value="1"/>
</dbReference>
<dbReference type="KEGG" id="rca:Rcas_1542"/>
<dbReference type="GO" id="GO:0015979">
    <property type="term" value="P:photosynthesis"/>
    <property type="evidence" value="ECO:0007669"/>
    <property type="project" value="UniProtKB-KW"/>
</dbReference>
<dbReference type="EC" id="6.6.1.1" evidence="2"/>
<feature type="domain" description="CobN/magnesium chelatase" evidence="10">
    <location>
        <begin position="164"/>
        <end position="1261"/>
    </location>
</feature>
<dbReference type="PANTHER" id="PTHR44119">
    <property type="entry name" value="MAGNESIUM-CHELATASE SUBUNIT CHLH, CHLOROPLASTIC"/>
    <property type="match status" value="1"/>
</dbReference>
<dbReference type="GO" id="GO:0005524">
    <property type="term" value="F:ATP binding"/>
    <property type="evidence" value="ECO:0007669"/>
    <property type="project" value="UniProtKB-KW"/>
</dbReference>
<evidence type="ECO:0000313" key="13">
    <source>
        <dbReference type="Proteomes" id="UP000000263"/>
    </source>
</evidence>
<dbReference type="InterPro" id="IPR022571">
    <property type="entry name" value="Mg_chelatase_H_N"/>
</dbReference>
<evidence type="ECO:0000256" key="8">
    <source>
        <dbReference type="ARBA" id="ARBA00023444"/>
    </source>
</evidence>
<evidence type="ECO:0000259" key="10">
    <source>
        <dbReference type="Pfam" id="PF02514"/>
    </source>
</evidence>
<dbReference type="InterPro" id="IPR011771">
    <property type="entry name" value="BchH"/>
</dbReference>
<evidence type="ECO:0000256" key="4">
    <source>
        <dbReference type="ARBA" id="ARBA00022598"/>
    </source>
</evidence>
<keyword evidence="6" id="KW-0067">ATP-binding</keyword>
<evidence type="ECO:0000259" key="11">
    <source>
        <dbReference type="Pfam" id="PF11965"/>
    </source>
</evidence>
<keyword evidence="7" id="KW-0149">Chlorophyll biosynthesis</keyword>
<dbReference type="EMBL" id="CP000804">
    <property type="protein sequence ID" value="ABU57635.1"/>
    <property type="molecule type" value="Genomic_DNA"/>
</dbReference>
<evidence type="ECO:0000256" key="9">
    <source>
        <dbReference type="ARBA" id="ARBA00048693"/>
    </source>
</evidence>
<evidence type="ECO:0000313" key="12">
    <source>
        <dbReference type="EMBL" id="ABU57635.1"/>
    </source>
</evidence>
<dbReference type="eggNOG" id="COG1429">
    <property type="taxonomic scope" value="Bacteria"/>
</dbReference>
<proteinExistence type="inferred from homology"/>
<dbReference type="NCBIfam" id="NF009140">
    <property type="entry name" value="PRK12493.1"/>
    <property type="match status" value="1"/>
</dbReference>
<evidence type="ECO:0000256" key="1">
    <source>
        <dbReference type="ARBA" id="ARBA00010851"/>
    </source>
</evidence>
<gene>
    <name evidence="12" type="ordered locus">Rcas_1542</name>
</gene>
<dbReference type="GO" id="GO:0015995">
    <property type="term" value="P:chlorophyll biosynthetic process"/>
    <property type="evidence" value="ECO:0007669"/>
    <property type="project" value="UniProtKB-KW"/>
</dbReference>
<comment type="pathway">
    <text evidence="8">Porphyrin-containing compound metabolism.</text>
</comment>
<comment type="catalytic activity">
    <reaction evidence="9">
        <text>protoporphyrin IX + Mg(2+) + ATP + H2O = Mg-protoporphyrin IX + ADP + phosphate + 3 H(+)</text>
        <dbReference type="Rhea" id="RHEA:13961"/>
        <dbReference type="ChEBI" id="CHEBI:15377"/>
        <dbReference type="ChEBI" id="CHEBI:15378"/>
        <dbReference type="ChEBI" id="CHEBI:18420"/>
        <dbReference type="ChEBI" id="CHEBI:30616"/>
        <dbReference type="ChEBI" id="CHEBI:43474"/>
        <dbReference type="ChEBI" id="CHEBI:57306"/>
        <dbReference type="ChEBI" id="CHEBI:60492"/>
        <dbReference type="ChEBI" id="CHEBI:456216"/>
        <dbReference type="EC" id="6.6.1.1"/>
    </reaction>
</comment>
<sequence>MRFVFLTMDGNHFAALREGAGLLHRDEGIALSLACYDTNALRTAADWQRLTDDVAASDFVFGSMLFGEDFVRPLEPILAQATAPVCIITSNPALIRTTRLGRFDLRKKVEEQEASLLSRWMHKFRPKNGRGEGQRQLALMRNLGRVLQHIPGKARDLATYVAVHQYWMHSSPENLRRMLVMLIERYVPGYQGRLKVLPPIEYPDVALLHPDAPEPFADEREYEKWLAQRAKRRKNEPRQGAVGLLTLRTVALSGNMAHLHALYRALEQRGLDVRMAYAAGLDFRPAIERFFLERESRMHWFGSGNAGPHPRRARIDALVNGVGFALVGGMAASQPDEAVAALRDLDTRYLGFIPLSFQRVEEWRRDDSGLTPIQVAMNVALPELDGAIDPLVFGGPTVDSDRFVPLPEQIELAAERIARHVALRRTPPRTRKLAIVLFNFPPTLGNAGTAAYLDVFASVHRLLCALCDAGYTVEVPASPEELRHLVVQHNADLFGTPGSVAARLSINDYRRLFPAYTAIEPFWGAAPGELLTDGRDFFICGHVFGNVFVGLQPSFGYERDPMRLLMAKDAAPHHGFAAFYTWVAHVFGAHAVLHFGTHGALEFMPGKQSGLSAQCWPARLLGPLPNIYYYSVNNPSEGTIAKRRSAATLVSYMVPPLQQAGLYKGLRRLKDSLDAYRARPQSGMLDDIRAQAEQLGIGSELVDIKNDEAYVAALAHELLQIEQRMIPVGLHVLDKEPNPAELTDVLALVAAFACPSGVEQPLTHLVAAAMGYDYGRLQAALGHDPQAQEVFQQIDALVRDAMRALVDEYRNRAFSSPVPGVTFEQTLLQRASVSVGVLRRFRIYLEELLDRMMHDHELRNLLHALDGGYIPPSPGNDVVRNPAVVPTGRNIHGLDPYRVPTAVAQATGERLVSDLLARLCREQGRMPESVAIVLWGTDNLKSDGEGIAQALALMGARPVADELGNISDVALIPLAELGRPRIDAVMTVSGIFRDLFSHQMQLLSKAARLAAHADEPPEWNYVRKHALAHAVELGISLDEAATRVFSNAPGSYGANVNHLVESSTWNSDAEMSEAFVSRKSFAPGAHGEWRDARAVLERALATVDATFQNVDSFEIGISDIDHYYEYLGGVTKSVEKLRGSRPRVFVAEALATTGERISTLEQQVRIETRAKLLNPKWFEAMLAHGYQGVHEIEARVGNTYGWSATADAVEGWVYQGVAETFMLDETMRERLARLNPHAATAIAGRLLEAHSRGFWQADEATLDALQAIYADLEDRLEGVAVER</sequence>
<dbReference type="HOGENOM" id="CLU_002017_1_2_0"/>
<evidence type="ECO:0000256" key="7">
    <source>
        <dbReference type="ARBA" id="ARBA00023171"/>
    </source>
</evidence>
<dbReference type="GO" id="GO:0016851">
    <property type="term" value="F:magnesium chelatase activity"/>
    <property type="evidence" value="ECO:0007669"/>
    <property type="project" value="UniProtKB-EC"/>
</dbReference>
<evidence type="ECO:0000256" key="6">
    <source>
        <dbReference type="ARBA" id="ARBA00022840"/>
    </source>
</evidence>
<feature type="domain" description="Magnesium chelatase subunit H N-terminal" evidence="11">
    <location>
        <begin position="2"/>
        <end position="160"/>
    </location>
</feature>
<evidence type="ECO:0000256" key="3">
    <source>
        <dbReference type="ARBA" id="ARBA00022531"/>
    </source>
</evidence>
<name>A7NJG5_ROSCS</name>
<protein>
    <recommendedName>
        <fullName evidence="2">magnesium chelatase</fullName>
        <ecNumber evidence="2">6.6.1.1</ecNumber>
    </recommendedName>
</protein>
<evidence type="ECO:0000256" key="2">
    <source>
        <dbReference type="ARBA" id="ARBA00012825"/>
    </source>
</evidence>
<comment type="similarity">
    <text evidence="1">Belongs to the Mg-chelatase subunit H family.</text>
</comment>
<keyword evidence="3" id="KW-0602">Photosynthesis</keyword>
<dbReference type="PANTHER" id="PTHR44119:SF1">
    <property type="entry name" value="MAGNESIUM-CHELATASE SUBUNIT CHLH, CHLOROPLASTIC"/>
    <property type="match status" value="1"/>
</dbReference>
<organism evidence="12 13">
    <name type="scientific">Roseiflexus castenholzii (strain DSM 13941 / HLO8)</name>
    <dbReference type="NCBI Taxonomy" id="383372"/>
    <lineage>
        <taxon>Bacteria</taxon>
        <taxon>Bacillati</taxon>
        <taxon>Chloroflexota</taxon>
        <taxon>Chloroflexia</taxon>
        <taxon>Chloroflexales</taxon>
        <taxon>Roseiflexineae</taxon>
        <taxon>Roseiflexaceae</taxon>
        <taxon>Roseiflexus</taxon>
    </lineage>
</organism>
<dbReference type="Pfam" id="PF02514">
    <property type="entry name" value="CobN-Mg_chel"/>
    <property type="match status" value="1"/>
</dbReference>
<keyword evidence="4 12" id="KW-0436">Ligase</keyword>
<dbReference type="STRING" id="383372.Rcas_1542"/>
<keyword evidence="13" id="KW-1185">Reference proteome</keyword>
<evidence type="ECO:0000256" key="5">
    <source>
        <dbReference type="ARBA" id="ARBA00022741"/>
    </source>
</evidence>
<reference evidence="12 13" key="1">
    <citation type="submission" date="2007-08" db="EMBL/GenBank/DDBJ databases">
        <title>Complete sequence of Roseiflexus castenholzii DSM 13941.</title>
        <authorList>
            <consortium name="US DOE Joint Genome Institute"/>
            <person name="Copeland A."/>
            <person name="Lucas S."/>
            <person name="Lapidus A."/>
            <person name="Barry K."/>
            <person name="Glavina del Rio T."/>
            <person name="Dalin E."/>
            <person name="Tice H."/>
            <person name="Pitluck S."/>
            <person name="Thompson L.S."/>
            <person name="Brettin T."/>
            <person name="Bruce D."/>
            <person name="Detter J.C."/>
            <person name="Han C."/>
            <person name="Tapia R."/>
            <person name="Schmutz J."/>
            <person name="Larimer F."/>
            <person name="Land M."/>
            <person name="Hauser L."/>
            <person name="Kyrpides N."/>
            <person name="Mikhailova N."/>
            <person name="Bryant D.A."/>
            <person name="Hanada S."/>
            <person name="Tsukatani Y."/>
            <person name="Richardson P."/>
        </authorList>
    </citation>
    <scope>NUCLEOTIDE SEQUENCE [LARGE SCALE GENOMIC DNA]</scope>
    <source>
        <strain evidence="13">DSM 13941 / HLO8</strain>
    </source>
</reference>
<dbReference type="Proteomes" id="UP000000263">
    <property type="component" value="Chromosome"/>
</dbReference>
<dbReference type="Pfam" id="PF11965">
    <property type="entry name" value="DUF3479"/>
    <property type="match status" value="1"/>
</dbReference>
<keyword evidence="5" id="KW-0547">Nucleotide-binding</keyword>
<dbReference type="NCBIfam" id="TIGR02025">
    <property type="entry name" value="BchH"/>
    <property type="match status" value="1"/>
</dbReference>
<accession>A7NJG5</accession>